<accession>A0ABT2FID3</accession>
<feature type="chain" id="PRO_5046231838" evidence="1">
    <location>
        <begin position="23"/>
        <end position="259"/>
    </location>
</feature>
<comment type="caution">
    <text evidence="2">The sequence shown here is derived from an EMBL/GenBank/DDBJ whole genome shotgun (WGS) entry which is preliminary data.</text>
</comment>
<dbReference type="Proteomes" id="UP001201549">
    <property type="component" value="Unassembled WGS sequence"/>
</dbReference>
<gene>
    <name evidence="2" type="ORF">L9G74_00970</name>
</gene>
<keyword evidence="1" id="KW-0732">Signal</keyword>
<dbReference type="RefSeq" id="WP_238894373.1">
    <property type="nucleotide sequence ID" value="NZ_JAKOGG010000001.1"/>
</dbReference>
<evidence type="ECO:0000313" key="2">
    <source>
        <dbReference type="EMBL" id="MCS4555004.1"/>
    </source>
</evidence>
<protein>
    <submittedName>
        <fullName evidence="2">YggN family protein</fullName>
    </submittedName>
</protein>
<dbReference type="InterPro" id="IPR021307">
    <property type="entry name" value="DUF2884"/>
</dbReference>
<dbReference type="Pfam" id="PF11101">
    <property type="entry name" value="DUF2884"/>
    <property type="match status" value="1"/>
</dbReference>
<evidence type="ECO:0000256" key="1">
    <source>
        <dbReference type="SAM" id="SignalP"/>
    </source>
</evidence>
<dbReference type="EMBL" id="JAKOGG010000001">
    <property type="protein sequence ID" value="MCS4555004.1"/>
    <property type="molecule type" value="Genomic_DNA"/>
</dbReference>
<name>A0ABT2FID3_9GAMM</name>
<organism evidence="2 3">
    <name type="scientific">Shewanella electrica</name>
    <dbReference type="NCBI Taxonomy" id="515560"/>
    <lineage>
        <taxon>Bacteria</taxon>
        <taxon>Pseudomonadati</taxon>
        <taxon>Pseudomonadota</taxon>
        <taxon>Gammaproteobacteria</taxon>
        <taxon>Alteromonadales</taxon>
        <taxon>Shewanellaceae</taxon>
        <taxon>Shewanella</taxon>
    </lineage>
</organism>
<sequence length="259" mass="28525">MKTLLCTLAIAGSLLAVNPAEAKTVSHHHDSCDISLNYDVTAKPQLLSVAEDSVERYRIEGDKLFVDGKQVKLNNEQRELVAQYRQGVTEQLPKIIGLVDDAMDIASDAVGNALKPLLGEEGTSKLNQSLENLHTRLNDLAYHRGDVYYVGASEKSLDAAFNDEFSEEIEQVVMSSMGSILMNIGKSMMNGDTEALGAKLDRMGEEIEARVDAKSKVLERHADELCQSFEQLQVTEQQLQQQIPELAKYTLIAGASNKQ</sequence>
<reference evidence="3" key="1">
    <citation type="submission" date="2023-07" db="EMBL/GenBank/DDBJ databases">
        <title>Shewanella mangrovi sp. nov., an acetaldehyde- degrading bacterium isolated from mangrove sediment.</title>
        <authorList>
            <person name="Liu Y."/>
        </authorList>
    </citation>
    <scope>NUCLEOTIDE SEQUENCE [LARGE SCALE GENOMIC DNA]</scope>
    <source>
        <strain evidence="3">C32</strain>
    </source>
</reference>
<evidence type="ECO:0000313" key="3">
    <source>
        <dbReference type="Proteomes" id="UP001201549"/>
    </source>
</evidence>
<keyword evidence="3" id="KW-1185">Reference proteome</keyword>
<feature type="signal peptide" evidence="1">
    <location>
        <begin position="1"/>
        <end position="22"/>
    </location>
</feature>
<proteinExistence type="predicted"/>